<protein>
    <recommendedName>
        <fullName evidence="3">Tetratricopeptide repeat protein</fullName>
    </recommendedName>
</protein>
<organism evidence="1 2">
    <name type="scientific">Macrococcus armenti</name>
    <dbReference type="NCBI Taxonomy" id="2875764"/>
    <lineage>
        <taxon>Bacteria</taxon>
        <taxon>Bacillati</taxon>
        <taxon>Bacillota</taxon>
        <taxon>Bacilli</taxon>
        <taxon>Bacillales</taxon>
        <taxon>Staphylococcaceae</taxon>
        <taxon>Macrococcus</taxon>
    </lineage>
</organism>
<evidence type="ECO:0008006" key="3">
    <source>
        <dbReference type="Google" id="ProtNLM"/>
    </source>
</evidence>
<gene>
    <name evidence="1" type="ORF">MRZ06_07320</name>
</gene>
<proteinExistence type="predicted"/>
<accession>A0ABY3ZSI0</accession>
<reference evidence="1" key="2">
    <citation type="submission" date="2022-04" db="EMBL/GenBank/DDBJ databases">
        <title>Antimicrobial genetic elements in methicillin-resistant Macrococcus armenti.</title>
        <authorList>
            <person name="Keller J.E."/>
            <person name="Schwendener S."/>
            <person name="Pantucek R."/>
            <person name="Perreten V."/>
        </authorList>
    </citation>
    <scope>NUCLEOTIDE SEQUENCE</scope>
    <source>
        <strain evidence="1">CCM 2609</strain>
    </source>
</reference>
<name>A0ABY3ZSI0_9STAP</name>
<evidence type="ECO:0000313" key="1">
    <source>
        <dbReference type="EMBL" id="UOB19849.1"/>
    </source>
</evidence>
<evidence type="ECO:0000313" key="2">
    <source>
        <dbReference type="Proteomes" id="UP000830343"/>
    </source>
</evidence>
<dbReference type="EMBL" id="CP094348">
    <property type="protein sequence ID" value="UOB19849.1"/>
    <property type="molecule type" value="Genomic_DNA"/>
</dbReference>
<sequence length="313" mass="36669">MSDIIIFPKLQDHLRRQIKQAMKSARYEDAYDLFNALEKHFELSEDDQLLKLDCLYALASYLELREEASILLNQGHPAYNKIVPYFIECLIHYKQYQTVIELIDALRQENVDHKLLMTLMPFYDEASEGLATRRKVSRHFIQTFKDDDKDAQCTLIIKLIQSEDFAYQVSFIHILESSTLHPVVITFILQYLMMANNESSVKVHKLSMSKSVKITHLTRLEQTPFQNIMNQVETRIEEIMPSVKPHVSMLMKQHQLIMYPFESEYFDASEMEVVAAYTHFILNLFGFEQSDDLGNSPSIDIMSKIEQLEKLNR</sequence>
<dbReference type="RefSeq" id="WP_243365223.1">
    <property type="nucleotide sequence ID" value="NZ_CP094348.1"/>
</dbReference>
<dbReference type="Proteomes" id="UP000830343">
    <property type="component" value="Chromosome"/>
</dbReference>
<reference evidence="1" key="1">
    <citation type="submission" date="2022-03" db="EMBL/GenBank/DDBJ databases">
        <authorList>
            <person name="Vrbovska V."/>
            <person name="Kovarovic V."/>
            <person name="Botka T."/>
            <person name="Pantucek R."/>
        </authorList>
    </citation>
    <scope>NUCLEOTIDE SEQUENCE</scope>
    <source>
        <strain evidence="1">CCM 2609</strain>
    </source>
</reference>
<keyword evidence="2" id="KW-1185">Reference proteome</keyword>